<organism evidence="4 5">
    <name type="scientific">Phytophthora fragariae</name>
    <dbReference type="NCBI Taxonomy" id="53985"/>
    <lineage>
        <taxon>Eukaryota</taxon>
        <taxon>Sar</taxon>
        <taxon>Stramenopiles</taxon>
        <taxon>Oomycota</taxon>
        <taxon>Peronosporomycetes</taxon>
        <taxon>Peronosporales</taxon>
        <taxon>Peronosporaceae</taxon>
        <taxon>Phytophthora</taxon>
    </lineage>
</organism>
<dbReference type="GO" id="GO:0003855">
    <property type="term" value="F:3-dehydroquinate dehydratase activity"/>
    <property type="evidence" value="ECO:0007669"/>
    <property type="project" value="UniProtKB-EC"/>
</dbReference>
<feature type="compositionally biased region" description="Low complexity" evidence="3">
    <location>
        <begin position="92"/>
        <end position="125"/>
    </location>
</feature>
<name>A0A6G0QGC3_9STRA</name>
<evidence type="ECO:0000256" key="1">
    <source>
        <dbReference type="ARBA" id="ARBA00012060"/>
    </source>
</evidence>
<reference evidence="4 5" key="1">
    <citation type="submission" date="2018-09" db="EMBL/GenBank/DDBJ databases">
        <title>Genomic investigation of the strawberry pathogen Phytophthora fragariae indicates pathogenicity is determined by transcriptional variation in three key races.</title>
        <authorList>
            <person name="Adams T.M."/>
            <person name="Armitage A.D."/>
            <person name="Sobczyk M.K."/>
            <person name="Bates H.J."/>
            <person name="Dunwell J.M."/>
            <person name="Nellist C.F."/>
            <person name="Harrison R.J."/>
        </authorList>
    </citation>
    <scope>NUCLEOTIDE SEQUENCE [LARGE SCALE GENOMIC DNA]</scope>
    <source>
        <strain evidence="4 5">NOV-77</strain>
    </source>
</reference>
<protein>
    <recommendedName>
        <fullName evidence="1">3-dehydroquinate dehydratase</fullName>
        <ecNumber evidence="1">4.2.1.10</ecNumber>
    </recommendedName>
</protein>
<dbReference type="Pfam" id="PF01220">
    <property type="entry name" value="DHquinase_II"/>
    <property type="match status" value="1"/>
</dbReference>
<evidence type="ECO:0000313" key="4">
    <source>
        <dbReference type="EMBL" id="KAE9286390.1"/>
    </source>
</evidence>
<keyword evidence="2" id="KW-0456">Lyase</keyword>
<evidence type="ECO:0000313" key="5">
    <source>
        <dbReference type="Proteomes" id="UP000486351"/>
    </source>
</evidence>
<dbReference type="EC" id="4.2.1.10" evidence="1"/>
<dbReference type="Proteomes" id="UP000486351">
    <property type="component" value="Unassembled WGS sequence"/>
</dbReference>
<sequence>MGAIDEHVVHDGKGKTRTTRCRHCSKLFTSRSKDRWRQHMRGCDSLPPEFRHLFSSYERKPYARLSLSVSEAASEAPLEQPASPGPCSESDSAPSSPVTPASVVSSPNVTEVTPAPAVGSSSPPAAENSLLRAVDPVFSSVAATATDFLGQNSEKMTEILLIHGPCSFMRSAWTGGDVTKADLLREVQNLAVEQGVSLVTHESNHEGTILDWLLNAKENEVIVLCWVGRLLDSPTVLRALELIRNRVVIISPRGVDHGVLPSSVVGVLSGFGQLSFNLALAAAKNLNAQQCT</sequence>
<comment type="caution">
    <text evidence="4">The sequence shown here is derived from an EMBL/GenBank/DDBJ whole genome shotgun (WGS) entry which is preliminary data.</text>
</comment>
<accession>A0A6G0QGC3</accession>
<feature type="region of interest" description="Disordered" evidence="3">
    <location>
        <begin position="74"/>
        <end position="125"/>
    </location>
</feature>
<gene>
    <name evidence="4" type="ORF">PF008_g26676</name>
</gene>
<dbReference type="AlphaFoldDB" id="A0A6G0QGC3"/>
<evidence type="ECO:0000256" key="2">
    <source>
        <dbReference type="ARBA" id="ARBA00023239"/>
    </source>
</evidence>
<dbReference type="Gene3D" id="3.40.50.9100">
    <property type="entry name" value="Dehydroquinase, class II"/>
    <property type="match status" value="1"/>
</dbReference>
<dbReference type="SUPFAM" id="SSF52304">
    <property type="entry name" value="Type II 3-dehydroquinate dehydratase"/>
    <property type="match status" value="1"/>
</dbReference>
<dbReference type="EMBL" id="QXFY01003315">
    <property type="protein sequence ID" value="KAE9286390.1"/>
    <property type="molecule type" value="Genomic_DNA"/>
</dbReference>
<evidence type="ECO:0000256" key="3">
    <source>
        <dbReference type="SAM" id="MobiDB-lite"/>
    </source>
</evidence>
<dbReference type="InterPro" id="IPR001874">
    <property type="entry name" value="DHquinase_II"/>
</dbReference>
<proteinExistence type="predicted"/>
<dbReference type="InterPro" id="IPR036441">
    <property type="entry name" value="DHquinase_II_sf"/>
</dbReference>